<keyword evidence="1" id="KW-0812">Transmembrane</keyword>
<dbReference type="WBParaSite" id="ALUE_0001194201-mRNA-1">
    <property type="protein sequence ID" value="ALUE_0001194201-mRNA-1"/>
    <property type="gene ID" value="ALUE_0001194201"/>
</dbReference>
<sequence length="100" mass="11698">MCFKCKLYFEEKIFPIQGFSYPNHRKIFSFRERGLECSFRVLLVLLVGIFLVCVVDFFSLATMKIFAPQGKLARVLWSILYVIHDIVTPSYTFAFMLLGK</sequence>
<keyword evidence="1" id="KW-1133">Transmembrane helix</keyword>
<name>A0A9J2PPN4_ASCLU</name>
<dbReference type="AlphaFoldDB" id="A0A9J2PPN4"/>
<accession>A0A9J2PPN4</accession>
<evidence type="ECO:0000313" key="2">
    <source>
        <dbReference type="Proteomes" id="UP000036681"/>
    </source>
</evidence>
<keyword evidence="2" id="KW-1185">Reference proteome</keyword>
<protein>
    <submittedName>
        <fullName evidence="3">7TM GPCR serpentine receptor class x (Srx) domain-containing protein</fullName>
    </submittedName>
</protein>
<dbReference type="Proteomes" id="UP000036681">
    <property type="component" value="Unplaced"/>
</dbReference>
<proteinExistence type="predicted"/>
<organism evidence="2 3">
    <name type="scientific">Ascaris lumbricoides</name>
    <name type="common">Giant roundworm</name>
    <dbReference type="NCBI Taxonomy" id="6252"/>
    <lineage>
        <taxon>Eukaryota</taxon>
        <taxon>Metazoa</taxon>
        <taxon>Ecdysozoa</taxon>
        <taxon>Nematoda</taxon>
        <taxon>Chromadorea</taxon>
        <taxon>Rhabditida</taxon>
        <taxon>Spirurina</taxon>
        <taxon>Ascaridomorpha</taxon>
        <taxon>Ascaridoidea</taxon>
        <taxon>Ascarididae</taxon>
        <taxon>Ascaris</taxon>
    </lineage>
</organism>
<feature type="transmembrane region" description="Helical" evidence="1">
    <location>
        <begin position="41"/>
        <end position="63"/>
    </location>
</feature>
<reference evidence="3" key="1">
    <citation type="submission" date="2023-03" db="UniProtKB">
        <authorList>
            <consortium name="WormBaseParasite"/>
        </authorList>
    </citation>
    <scope>IDENTIFICATION</scope>
</reference>
<evidence type="ECO:0000313" key="3">
    <source>
        <dbReference type="WBParaSite" id="ALUE_0001194201-mRNA-1"/>
    </source>
</evidence>
<evidence type="ECO:0000256" key="1">
    <source>
        <dbReference type="SAM" id="Phobius"/>
    </source>
</evidence>
<keyword evidence="1" id="KW-0472">Membrane</keyword>
<feature type="transmembrane region" description="Helical" evidence="1">
    <location>
        <begin position="75"/>
        <end position="98"/>
    </location>
</feature>